<dbReference type="Pfam" id="PF07790">
    <property type="entry name" value="Pilin_N"/>
    <property type="match status" value="1"/>
</dbReference>
<gene>
    <name evidence="3" type="ORF">KTS45_00770</name>
</gene>
<dbReference type="OrthoDB" id="230854at2157"/>
<keyword evidence="4" id="KW-1185">Reference proteome</keyword>
<protein>
    <submittedName>
        <fullName evidence="3">Type IV pilin N-terminal domain-containing protein</fullName>
    </submittedName>
</protein>
<dbReference type="EMBL" id="JAHQXF010000001">
    <property type="protein sequence ID" value="MBV0922721.1"/>
    <property type="molecule type" value="Genomic_DNA"/>
</dbReference>
<dbReference type="InterPro" id="IPR012859">
    <property type="entry name" value="Pilin_N_archaeal"/>
</dbReference>
<sequence length="132" mass="13997">MSESIGVAVLVGMTILVTAVVGLSVLVVDSDAGGGPQANFTYDYVESNELLIVTHSRGDALEAGRIEFEGPEATTTWAAVANRNETAMVEPGDLAQLSSGNAYGRRVSGRDTVTIYYNQSGNRTRLDRWNGG</sequence>
<comment type="caution">
    <text evidence="3">The sequence shown here is derived from an EMBL/GenBank/DDBJ whole genome shotgun (WGS) entry which is preliminary data.</text>
</comment>
<evidence type="ECO:0000259" key="2">
    <source>
        <dbReference type="Pfam" id="PF07790"/>
    </source>
</evidence>
<proteinExistence type="predicted"/>
<evidence type="ECO:0000313" key="4">
    <source>
        <dbReference type="Proteomes" id="UP000766550"/>
    </source>
</evidence>
<name>A0A8J8C1R7_9EURY</name>
<feature type="domain" description="Archaeal Type IV pilin N-terminal" evidence="2">
    <location>
        <begin position="2"/>
        <end position="68"/>
    </location>
</feature>
<feature type="transmembrane region" description="Helical" evidence="1">
    <location>
        <begin position="6"/>
        <end position="28"/>
    </location>
</feature>
<reference evidence="3 4" key="1">
    <citation type="submission" date="2021-06" db="EMBL/GenBank/DDBJ databases">
        <title>New haloarchaea isolates fom saline soil.</title>
        <authorList>
            <person name="Duran-Viseras A."/>
            <person name="Sanchez-Porro C.S."/>
            <person name="Ventosa A."/>
        </authorList>
    </citation>
    <scope>NUCLEOTIDE SEQUENCE [LARGE SCALE GENOMIC DNA]</scope>
    <source>
        <strain evidence="3 4">JCM 183640</strain>
    </source>
</reference>
<dbReference type="AlphaFoldDB" id="A0A8J8C1R7"/>
<dbReference type="Proteomes" id="UP000766550">
    <property type="component" value="Unassembled WGS sequence"/>
</dbReference>
<evidence type="ECO:0000313" key="3">
    <source>
        <dbReference type="EMBL" id="MBV0922721.1"/>
    </source>
</evidence>
<keyword evidence="1" id="KW-1133">Transmembrane helix</keyword>
<keyword evidence="1" id="KW-0472">Membrane</keyword>
<accession>A0A8J8C1R7</accession>
<keyword evidence="1" id="KW-0812">Transmembrane</keyword>
<organism evidence="3 4">
    <name type="scientific">Haloarcula limicola</name>
    <dbReference type="NCBI Taxonomy" id="1429915"/>
    <lineage>
        <taxon>Archaea</taxon>
        <taxon>Methanobacteriati</taxon>
        <taxon>Methanobacteriota</taxon>
        <taxon>Stenosarchaea group</taxon>
        <taxon>Halobacteria</taxon>
        <taxon>Halobacteriales</taxon>
        <taxon>Haloarculaceae</taxon>
        <taxon>Haloarcula</taxon>
    </lineage>
</organism>
<evidence type="ECO:0000256" key="1">
    <source>
        <dbReference type="SAM" id="Phobius"/>
    </source>
</evidence>